<gene>
    <name evidence="3" type="ORF">U9M48_028388</name>
</gene>
<accession>A0AAQ3TWC4</accession>
<sequence>MGKQDQAVGMQRRWIGWSPDLRANALRNKISSFQQLADETVAEAWERLQEYIAACPHHGMEEWLIIQSFFHGLNRTAQEHLDAAAGGSFLSQSVRATKNLIEKIATNQGWKDDRSHPRSRGVHHIDSTDMLAVKMDSLLKKLEDNPETAPPGRPTWGLAARPSDRVGRPLVRPPDLPSQPLATS</sequence>
<dbReference type="EMBL" id="CP144750">
    <property type="protein sequence ID" value="WVZ80955.1"/>
    <property type="molecule type" value="Genomic_DNA"/>
</dbReference>
<proteinExistence type="predicted"/>
<evidence type="ECO:0000259" key="2">
    <source>
        <dbReference type="Pfam" id="PF03732"/>
    </source>
</evidence>
<protein>
    <recommendedName>
        <fullName evidence="2">Retrotransposon gag domain-containing protein</fullName>
    </recommendedName>
</protein>
<evidence type="ECO:0000313" key="3">
    <source>
        <dbReference type="EMBL" id="WVZ80955.1"/>
    </source>
</evidence>
<dbReference type="Proteomes" id="UP001341281">
    <property type="component" value="Chromosome 06"/>
</dbReference>
<feature type="region of interest" description="Disordered" evidence="1">
    <location>
        <begin position="143"/>
        <end position="184"/>
    </location>
</feature>
<organism evidence="3 4">
    <name type="scientific">Paspalum notatum var. saurae</name>
    <dbReference type="NCBI Taxonomy" id="547442"/>
    <lineage>
        <taxon>Eukaryota</taxon>
        <taxon>Viridiplantae</taxon>
        <taxon>Streptophyta</taxon>
        <taxon>Embryophyta</taxon>
        <taxon>Tracheophyta</taxon>
        <taxon>Spermatophyta</taxon>
        <taxon>Magnoliopsida</taxon>
        <taxon>Liliopsida</taxon>
        <taxon>Poales</taxon>
        <taxon>Poaceae</taxon>
        <taxon>PACMAD clade</taxon>
        <taxon>Panicoideae</taxon>
        <taxon>Andropogonodae</taxon>
        <taxon>Paspaleae</taxon>
        <taxon>Paspalinae</taxon>
        <taxon>Paspalum</taxon>
    </lineage>
</organism>
<evidence type="ECO:0000313" key="4">
    <source>
        <dbReference type="Proteomes" id="UP001341281"/>
    </source>
</evidence>
<dbReference type="PANTHER" id="PTHR33223:SF11">
    <property type="entry name" value="ELEMENT PROTEIN, PUTATIVE-RELATED"/>
    <property type="match status" value="1"/>
</dbReference>
<dbReference type="Pfam" id="PF03732">
    <property type="entry name" value="Retrotrans_gag"/>
    <property type="match status" value="1"/>
</dbReference>
<dbReference type="AlphaFoldDB" id="A0AAQ3TWC4"/>
<name>A0AAQ3TWC4_PASNO</name>
<dbReference type="InterPro" id="IPR005162">
    <property type="entry name" value="Retrotrans_gag_dom"/>
</dbReference>
<evidence type="ECO:0000256" key="1">
    <source>
        <dbReference type="SAM" id="MobiDB-lite"/>
    </source>
</evidence>
<reference evidence="3 4" key="1">
    <citation type="submission" date="2024-02" db="EMBL/GenBank/DDBJ databases">
        <title>High-quality chromosome-scale genome assembly of Pensacola bahiagrass (Paspalum notatum Flugge var. saurae).</title>
        <authorList>
            <person name="Vega J.M."/>
            <person name="Podio M."/>
            <person name="Orjuela J."/>
            <person name="Siena L.A."/>
            <person name="Pessino S.C."/>
            <person name="Combes M.C."/>
            <person name="Mariac C."/>
            <person name="Albertini E."/>
            <person name="Pupilli F."/>
            <person name="Ortiz J.P.A."/>
            <person name="Leblanc O."/>
        </authorList>
    </citation>
    <scope>NUCLEOTIDE SEQUENCE [LARGE SCALE GENOMIC DNA]</scope>
    <source>
        <strain evidence="3">R1</strain>
        <tissue evidence="3">Leaf</tissue>
    </source>
</reference>
<keyword evidence="4" id="KW-1185">Reference proteome</keyword>
<dbReference type="PANTHER" id="PTHR33223">
    <property type="entry name" value="CCHC-TYPE DOMAIN-CONTAINING PROTEIN"/>
    <property type="match status" value="1"/>
</dbReference>
<feature type="domain" description="Retrotransposon gag" evidence="2">
    <location>
        <begin position="22"/>
        <end position="75"/>
    </location>
</feature>